<dbReference type="InterPro" id="IPR002876">
    <property type="entry name" value="Transcrip_reg_TACO1-like"/>
</dbReference>
<dbReference type="InterPro" id="IPR029072">
    <property type="entry name" value="YebC-like"/>
</dbReference>
<dbReference type="GO" id="GO:0005829">
    <property type="term" value="C:cytosol"/>
    <property type="evidence" value="ECO:0007669"/>
    <property type="project" value="TreeGrafter"/>
</dbReference>
<feature type="domain" description="TACO1/YebC-like N-terminal" evidence="3">
    <location>
        <begin position="5"/>
        <end position="40"/>
    </location>
</feature>
<dbReference type="AlphaFoldDB" id="A0A382RZU0"/>
<accession>A0A382RZU0</accession>
<dbReference type="PANTHER" id="PTHR12532:SF6">
    <property type="entry name" value="TRANSCRIPTIONAL REGULATORY PROTEIN YEBC-RELATED"/>
    <property type="match status" value="1"/>
</dbReference>
<dbReference type="SUPFAM" id="SSF75625">
    <property type="entry name" value="YebC-like"/>
    <property type="match status" value="1"/>
</dbReference>
<dbReference type="PANTHER" id="PTHR12532">
    <property type="entry name" value="TRANSLATIONAL ACTIVATOR OF CYTOCHROME C OXIDASE 1"/>
    <property type="match status" value="1"/>
</dbReference>
<dbReference type="Pfam" id="PF20772">
    <property type="entry name" value="TACO1_YebC_N"/>
    <property type="match status" value="1"/>
</dbReference>
<dbReference type="InterPro" id="IPR049083">
    <property type="entry name" value="TACO1_YebC_N"/>
</dbReference>
<keyword evidence="2" id="KW-0238">DNA-binding</keyword>
<feature type="non-terminal residue" evidence="4">
    <location>
        <position position="41"/>
    </location>
</feature>
<dbReference type="InterPro" id="IPR017856">
    <property type="entry name" value="Integrase-like_N"/>
</dbReference>
<protein>
    <recommendedName>
        <fullName evidence="3">TACO1/YebC-like N-terminal domain-containing protein</fullName>
    </recommendedName>
</protein>
<evidence type="ECO:0000313" key="4">
    <source>
        <dbReference type="EMBL" id="SVD02438.1"/>
    </source>
</evidence>
<keyword evidence="1" id="KW-0963">Cytoplasm</keyword>
<dbReference type="Gene3D" id="1.10.10.200">
    <property type="match status" value="1"/>
</dbReference>
<proteinExistence type="predicted"/>
<name>A0A382RZU0_9ZZZZ</name>
<gene>
    <name evidence="4" type="ORF">METZ01_LOCUS355292</name>
</gene>
<evidence type="ECO:0000259" key="3">
    <source>
        <dbReference type="Pfam" id="PF20772"/>
    </source>
</evidence>
<dbReference type="EMBL" id="UINC01124947">
    <property type="protein sequence ID" value="SVD02438.1"/>
    <property type="molecule type" value="Genomic_DNA"/>
</dbReference>
<organism evidence="4">
    <name type="scientific">marine metagenome</name>
    <dbReference type="NCBI Taxonomy" id="408172"/>
    <lineage>
        <taxon>unclassified sequences</taxon>
        <taxon>metagenomes</taxon>
        <taxon>ecological metagenomes</taxon>
    </lineage>
</organism>
<dbReference type="GO" id="GO:0003677">
    <property type="term" value="F:DNA binding"/>
    <property type="evidence" value="ECO:0007669"/>
    <property type="project" value="UniProtKB-KW"/>
</dbReference>
<evidence type="ECO:0000256" key="1">
    <source>
        <dbReference type="ARBA" id="ARBA00022490"/>
    </source>
</evidence>
<reference evidence="4" key="1">
    <citation type="submission" date="2018-05" db="EMBL/GenBank/DDBJ databases">
        <authorList>
            <person name="Lanie J.A."/>
            <person name="Ng W.-L."/>
            <person name="Kazmierczak K.M."/>
            <person name="Andrzejewski T.M."/>
            <person name="Davidsen T.M."/>
            <person name="Wayne K.J."/>
            <person name="Tettelin H."/>
            <person name="Glass J.I."/>
            <person name="Rusch D."/>
            <person name="Podicherti R."/>
            <person name="Tsui H.-C.T."/>
            <person name="Winkler M.E."/>
        </authorList>
    </citation>
    <scope>NUCLEOTIDE SEQUENCE</scope>
</reference>
<evidence type="ECO:0000256" key="2">
    <source>
        <dbReference type="ARBA" id="ARBA00023125"/>
    </source>
</evidence>
<sequence>MSGHSKWSTIKHRKAAQDAKRGKIFTKLIKELTIAARLGGS</sequence>